<feature type="transmembrane region" description="Helical" evidence="1">
    <location>
        <begin position="85"/>
        <end position="105"/>
    </location>
</feature>
<dbReference type="RefSeq" id="WP_145808631.1">
    <property type="nucleotide sequence ID" value="NZ_VIVK01000001.1"/>
</dbReference>
<accession>A0A561BVB8</accession>
<evidence type="ECO:0000256" key="1">
    <source>
        <dbReference type="SAM" id="Phobius"/>
    </source>
</evidence>
<dbReference type="InterPro" id="IPR013901">
    <property type="entry name" value="Anthrone_oxy"/>
</dbReference>
<feature type="transmembrane region" description="Helical" evidence="1">
    <location>
        <begin position="57"/>
        <end position="79"/>
    </location>
</feature>
<dbReference type="EMBL" id="VIVK01000001">
    <property type="protein sequence ID" value="TWD82798.1"/>
    <property type="molecule type" value="Genomic_DNA"/>
</dbReference>
<keyword evidence="1" id="KW-0812">Transmembrane</keyword>
<name>A0A561BVB8_9ACTN</name>
<protein>
    <submittedName>
        <fullName evidence="2">Putative membrane protein</fullName>
    </submittedName>
</protein>
<dbReference type="OrthoDB" id="428263at2"/>
<dbReference type="Proteomes" id="UP000318380">
    <property type="component" value="Unassembled WGS sequence"/>
</dbReference>
<keyword evidence="3" id="KW-1185">Reference proteome</keyword>
<sequence length="164" mass="17309">MEGLRIAALLAATITTGMVAGVYAIWANTIMPGLGRTDDRTFVGAFQAMDRAILNPVFIGLGFLGSLVLTLVAGLLHLGEDPLPWIAAAFVLYLLTVIITISANVPRNDALRAAGDPDTIDVAAARAAFDEARWRRFNLARTGLNTVAFGLLAWALFLAGKAAA</sequence>
<evidence type="ECO:0000313" key="3">
    <source>
        <dbReference type="Proteomes" id="UP000318380"/>
    </source>
</evidence>
<comment type="caution">
    <text evidence="2">The sequence shown here is derived from an EMBL/GenBank/DDBJ whole genome shotgun (WGS) entry which is preliminary data.</text>
</comment>
<dbReference type="AlphaFoldDB" id="A0A561BVB8"/>
<feature type="transmembrane region" description="Helical" evidence="1">
    <location>
        <begin position="143"/>
        <end position="163"/>
    </location>
</feature>
<organism evidence="2 3">
    <name type="scientific">Kribbella amoyensis</name>
    <dbReference type="NCBI Taxonomy" id="996641"/>
    <lineage>
        <taxon>Bacteria</taxon>
        <taxon>Bacillati</taxon>
        <taxon>Actinomycetota</taxon>
        <taxon>Actinomycetes</taxon>
        <taxon>Propionibacteriales</taxon>
        <taxon>Kribbellaceae</taxon>
        <taxon>Kribbella</taxon>
    </lineage>
</organism>
<gene>
    <name evidence="2" type="ORF">FB561_3941</name>
</gene>
<reference evidence="2 3" key="1">
    <citation type="submission" date="2019-06" db="EMBL/GenBank/DDBJ databases">
        <title>Sequencing the genomes of 1000 actinobacteria strains.</title>
        <authorList>
            <person name="Klenk H.-P."/>
        </authorList>
    </citation>
    <scope>NUCLEOTIDE SEQUENCE [LARGE SCALE GENOMIC DNA]</scope>
    <source>
        <strain evidence="2 3">DSM 24683</strain>
    </source>
</reference>
<keyword evidence="1" id="KW-1133">Transmembrane helix</keyword>
<evidence type="ECO:0000313" key="2">
    <source>
        <dbReference type="EMBL" id="TWD82798.1"/>
    </source>
</evidence>
<dbReference type="Pfam" id="PF08592">
    <property type="entry name" value="Anthrone_oxy"/>
    <property type="match status" value="1"/>
</dbReference>
<feature type="transmembrane region" description="Helical" evidence="1">
    <location>
        <begin position="6"/>
        <end position="26"/>
    </location>
</feature>
<keyword evidence="1" id="KW-0472">Membrane</keyword>
<proteinExistence type="predicted"/>